<feature type="region of interest" description="Disordered" evidence="1">
    <location>
        <begin position="377"/>
        <end position="414"/>
    </location>
</feature>
<name>A0ABS1DCU1_9PROT</name>
<protein>
    <recommendedName>
        <fullName evidence="4">HDOD domain-containing protein</fullName>
    </recommendedName>
</protein>
<comment type="caution">
    <text evidence="2">The sequence shown here is derived from an EMBL/GenBank/DDBJ whole genome shotgun (WGS) entry which is preliminary data.</text>
</comment>
<evidence type="ECO:0008006" key="4">
    <source>
        <dbReference type="Google" id="ProtNLM"/>
    </source>
</evidence>
<sequence>MVFAIASAGRSRYHRVSGVSCHGAWGGMTDDAPAIFDVLALSEPAETAAERLEAAQGRRAKAHVAQVSQDDILVVARQLDQMFRIEVPRQTYVSELFADETAVEMARVLARSHLPILVQLERMSRDGLGALLSAPLPQAASGLRLATDRRVSMPHQQVLYAGSPPHAHVKVLSRRIERRMPFSLVLHLIQMAANHLRSLLQQRYNMAEEAGLVATASASSIIIEIARQMRLQGEATGGIADSLHAAHLLTSEILLHLLCRSEVDLFDASIACLAGQGVRQVRNPLYGTDRQEQAEILAAAGVPDELHDVFSTALSLAQRGSVGRRASDQRAYMHHFISTIHRQIGDVDDECPQWVSEMLCALNESDEIPLDALRESAQDEAKAEIVPLAPQTGTATPPHIGGAPDRTLQPTDSE</sequence>
<evidence type="ECO:0000256" key="1">
    <source>
        <dbReference type="SAM" id="MobiDB-lite"/>
    </source>
</evidence>
<dbReference type="Pfam" id="PF10098">
    <property type="entry name" value="DUF2336"/>
    <property type="match status" value="1"/>
</dbReference>
<dbReference type="InterPro" id="IPR019285">
    <property type="entry name" value="DUF2336"/>
</dbReference>
<organism evidence="2 3">
    <name type="scientific">Rhodovibrio sodomensis</name>
    <dbReference type="NCBI Taxonomy" id="1088"/>
    <lineage>
        <taxon>Bacteria</taxon>
        <taxon>Pseudomonadati</taxon>
        <taxon>Pseudomonadota</taxon>
        <taxon>Alphaproteobacteria</taxon>
        <taxon>Rhodospirillales</taxon>
        <taxon>Rhodovibrionaceae</taxon>
        <taxon>Rhodovibrio</taxon>
    </lineage>
</organism>
<dbReference type="EMBL" id="NRRL01000018">
    <property type="protein sequence ID" value="MBK1668185.1"/>
    <property type="molecule type" value="Genomic_DNA"/>
</dbReference>
<proteinExistence type="predicted"/>
<dbReference type="Proteomes" id="UP001296873">
    <property type="component" value="Unassembled WGS sequence"/>
</dbReference>
<evidence type="ECO:0000313" key="3">
    <source>
        <dbReference type="Proteomes" id="UP001296873"/>
    </source>
</evidence>
<accession>A0ABS1DCU1</accession>
<evidence type="ECO:0000313" key="2">
    <source>
        <dbReference type="EMBL" id="MBK1668185.1"/>
    </source>
</evidence>
<reference evidence="2 3" key="1">
    <citation type="journal article" date="2020" name="Microorganisms">
        <title>Osmotic Adaptation and Compatible Solute Biosynthesis of Phototrophic Bacteria as Revealed from Genome Analyses.</title>
        <authorList>
            <person name="Imhoff J.F."/>
            <person name="Rahn T."/>
            <person name="Kunzel S."/>
            <person name="Keller A."/>
            <person name="Neulinger S.C."/>
        </authorList>
    </citation>
    <scope>NUCLEOTIDE SEQUENCE [LARGE SCALE GENOMIC DNA]</scope>
    <source>
        <strain evidence="2 3">DSM 9895</strain>
    </source>
</reference>
<keyword evidence="3" id="KW-1185">Reference proteome</keyword>
<gene>
    <name evidence="2" type="ORF">CKO28_09060</name>
</gene>